<evidence type="ECO:0000313" key="3">
    <source>
        <dbReference type="Proteomes" id="UP001156921"/>
    </source>
</evidence>
<dbReference type="Proteomes" id="UP001156921">
    <property type="component" value="Unassembled WGS sequence"/>
</dbReference>
<protein>
    <submittedName>
        <fullName evidence="2">Uncharacterized protein</fullName>
    </submittedName>
</protein>
<proteinExistence type="predicted"/>
<dbReference type="EMBL" id="BSOY01000011">
    <property type="protein sequence ID" value="GLS00818.1"/>
    <property type="molecule type" value="Genomic_DNA"/>
</dbReference>
<evidence type="ECO:0000256" key="1">
    <source>
        <dbReference type="SAM" id="SignalP"/>
    </source>
</evidence>
<accession>A0ABQ6BFT8</accession>
<dbReference type="RefSeq" id="WP_284221459.1">
    <property type="nucleotide sequence ID" value="NZ_BSOY01000011.1"/>
</dbReference>
<comment type="caution">
    <text evidence="2">The sequence shown here is derived from an EMBL/GenBank/DDBJ whole genome shotgun (WGS) entry which is preliminary data.</text>
</comment>
<keyword evidence="1" id="KW-0732">Signal</keyword>
<reference evidence="3" key="1">
    <citation type="journal article" date="2019" name="Int. J. Syst. Evol. Microbiol.">
        <title>The Global Catalogue of Microorganisms (GCM) 10K type strain sequencing project: providing services to taxonomists for standard genome sequencing and annotation.</title>
        <authorList>
            <consortium name="The Broad Institute Genomics Platform"/>
            <consortium name="The Broad Institute Genome Sequencing Center for Infectious Disease"/>
            <person name="Wu L."/>
            <person name="Ma J."/>
        </authorList>
    </citation>
    <scope>NUCLEOTIDE SEQUENCE [LARGE SCALE GENOMIC DNA]</scope>
    <source>
        <strain evidence="3">NBRC 110107</strain>
    </source>
</reference>
<feature type="signal peptide" evidence="1">
    <location>
        <begin position="1"/>
        <end position="19"/>
    </location>
</feature>
<evidence type="ECO:0000313" key="2">
    <source>
        <dbReference type="EMBL" id="GLS00818.1"/>
    </source>
</evidence>
<sequence length="183" mass="19835">MSWPIALAGAVVLATPAAAQEEDAFRRAARETRLSSNDPVAVLFVSGAFGRPADSYSVYSFWDKPHGVAGRRRGYAIRKASRTVDGAQWATSSTCEALEPALLRMEAVPPPRIDLWGVGEDGGLNMVLDGVNYELWTRWPAWRGATGYSLSFSGNVNTPLAAWADSLQVDLEPCWREAPPIVG</sequence>
<organism evidence="2 3">
    <name type="scientific">Brevundimonas denitrificans</name>
    <dbReference type="NCBI Taxonomy" id="1443434"/>
    <lineage>
        <taxon>Bacteria</taxon>
        <taxon>Pseudomonadati</taxon>
        <taxon>Pseudomonadota</taxon>
        <taxon>Alphaproteobacteria</taxon>
        <taxon>Caulobacterales</taxon>
        <taxon>Caulobacteraceae</taxon>
        <taxon>Brevundimonas</taxon>
    </lineage>
</organism>
<name>A0ABQ6BFT8_9CAUL</name>
<feature type="chain" id="PRO_5045827781" evidence="1">
    <location>
        <begin position="20"/>
        <end position="183"/>
    </location>
</feature>
<gene>
    <name evidence="2" type="ORF">GCM10007859_08270</name>
</gene>
<keyword evidence="3" id="KW-1185">Reference proteome</keyword>